<evidence type="ECO:0000256" key="1">
    <source>
        <dbReference type="SAM" id="MobiDB-lite"/>
    </source>
</evidence>
<evidence type="ECO:0008006" key="4">
    <source>
        <dbReference type="Google" id="ProtNLM"/>
    </source>
</evidence>
<accession>A0ABX9QJD8</accession>
<feature type="region of interest" description="Disordered" evidence="1">
    <location>
        <begin position="109"/>
        <end position="138"/>
    </location>
</feature>
<name>A0ABX9QJD8_9BACT</name>
<keyword evidence="3" id="KW-1185">Reference proteome</keyword>
<comment type="caution">
    <text evidence="2">The sequence shown here is derived from an EMBL/GenBank/DDBJ whole genome shotgun (WGS) entry which is preliminary data.</text>
</comment>
<evidence type="ECO:0000313" key="3">
    <source>
        <dbReference type="Proteomes" id="UP000278907"/>
    </source>
</evidence>
<reference evidence="2 3" key="1">
    <citation type="submission" date="2018-09" db="EMBL/GenBank/DDBJ databases">
        <authorList>
            <person name="Livingstone P.G."/>
            <person name="Whitworth D.E."/>
        </authorList>
    </citation>
    <scope>NUCLEOTIDE SEQUENCE [LARGE SCALE GENOMIC DNA]</scope>
    <source>
        <strain evidence="2 3">CA031B</strain>
    </source>
</reference>
<organism evidence="2 3">
    <name type="scientific">Corallococcus praedator</name>
    <dbReference type="NCBI Taxonomy" id="2316724"/>
    <lineage>
        <taxon>Bacteria</taxon>
        <taxon>Pseudomonadati</taxon>
        <taxon>Myxococcota</taxon>
        <taxon>Myxococcia</taxon>
        <taxon>Myxococcales</taxon>
        <taxon>Cystobacterineae</taxon>
        <taxon>Myxococcaceae</taxon>
        <taxon>Corallococcus</taxon>
    </lineage>
</organism>
<proteinExistence type="predicted"/>
<dbReference type="Proteomes" id="UP000278907">
    <property type="component" value="Unassembled WGS sequence"/>
</dbReference>
<dbReference type="EMBL" id="RAWI01000091">
    <property type="protein sequence ID" value="RKI09269.1"/>
    <property type="molecule type" value="Genomic_DNA"/>
</dbReference>
<evidence type="ECO:0000313" key="2">
    <source>
        <dbReference type="EMBL" id="RKI09269.1"/>
    </source>
</evidence>
<sequence>MEQEPSLAFPSFFDGGAVEAVVDAGRPYELDGAVLRALSIATTDFLPHPTPSTPCWDRPESHRYRILREQSVIFIRIEEDPAACDRQVAALHSGAKYAIHEDGRLLRRLLDGEPEQPLNPAPAEQGLGEDAAPGTPLP</sequence>
<gene>
    <name evidence="2" type="ORF">D7Y13_14555</name>
</gene>
<feature type="non-terminal residue" evidence="2">
    <location>
        <position position="138"/>
    </location>
</feature>
<protein>
    <recommendedName>
        <fullName evidence="4">Cytoplasmic protein</fullName>
    </recommendedName>
</protein>